<dbReference type="EMBL" id="JARBHB010000002">
    <property type="protein sequence ID" value="KAJ8894284.1"/>
    <property type="molecule type" value="Genomic_DNA"/>
</dbReference>
<keyword evidence="3" id="KW-1185">Reference proteome</keyword>
<evidence type="ECO:0000256" key="1">
    <source>
        <dbReference type="SAM" id="MobiDB-lite"/>
    </source>
</evidence>
<organism evidence="2 3">
    <name type="scientific">Dryococelus australis</name>
    <dbReference type="NCBI Taxonomy" id="614101"/>
    <lineage>
        <taxon>Eukaryota</taxon>
        <taxon>Metazoa</taxon>
        <taxon>Ecdysozoa</taxon>
        <taxon>Arthropoda</taxon>
        <taxon>Hexapoda</taxon>
        <taxon>Insecta</taxon>
        <taxon>Pterygota</taxon>
        <taxon>Neoptera</taxon>
        <taxon>Polyneoptera</taxon>
        <taxon>Phasmatodea</taxon>
        <taxon>Verophasmatodea</taxon>
        <taxon>Anareolatae</taxon>
        <taxon>Phasmatidae</taxon>
        <taxon>Eurycanthinae</taxon>
        <taxon>Dryococelus</taxon>
    </lineage>
</organism>
<gene>
    <name evidence="2" type="ORF">PR048_006898</name>
</gene>
<dbReference type="Proteomes" id="UP001159363">
    <property type="component" value="Chromosome 2"/>
</dbReference>
<name>A0ABQ9IC87_9NEOP</name>
<evidence type="ECO:0000313" key="3">
    <source>
        <dbReference type="Proteomes" id="UP001159363"/>
    </source>
</evidence>
<accession>A0ABQ9IC87</accession>
<evidence type="ECO:0000313" key="2">
    <source>
        <dbReference type="EMBL" id="KAJ8894284.1"/>
    </source>
</evidence>
<feature type="compositionally biased region" description="Polar residues" evidence="1">
    <location>
        <begin position="664"/>
        <end position="684"/>
    </location>
</feature>
<feature type="region of interest" description="Disordered" evidence="1">
    <location>
        <begin position="664"/>
        <end position="687"/>
    </location>
</feature>
<feature type="region of interest" description="Disordered" evidence="1">
    <location>
        <begin position="448"/>
        <end position="467"/>
    </location>
</feature>
<comment type="caution">
    <text evidence="2">The sequence shown here is derived from an EMBL/GenBank/DDBJ whole genome shotgun (WGS) entry which is preliminary data.</text>
</comment>
<protein>
    <submittedName>
        <fullName evidence="2">Uncharacterized protein</fullName>
    </submittedName>
</protein>
<feature type="region of interest" description="Disordered" evidence="1">
    <location>
        <begin position="88"/>
        <end position="139"/>
    </location>
</feature>
<proteinExistence type="predicted"/>
<reference evidence="2 3" key="1">
    <citation type="submission" date="2023-02" db="EMBL/GenBank/DDBJ databases">
        <title>LHISI_Scaffold_Assembly.</title>
        <authorList>
            <person name="Stuart O.P."/>
            <person name="Cleave R."/>
            <person name="Magrath M.J.L."/>
            <person name="Mikheyev A.S."/>
        </authorList>
    </citation>
    <scope>NUCLEOTIDE SEQUENCE [LARGE SCALE GENOMIC DNA]</scope>
    <source>
        <strain evidence="2">Daus_M_001</strain>
        <tissue evidence="2">Leg muscle</tissue>
    </source>
</reference>
<sequence>MFTDNDGIRMMNHYDNDHMQFMQDDTMKEDIKIFVFVYWRPENDYDETVNANGGMGDLRGMIKPACVECTLARHSQEVNELQNEQLSALNTGDGHVTPTKKRKPDIEDETGGEDCHEDSIDDNDYGDSVNEVSDEEDDSLDVRTHFTNEFPSTSGAKKVEGVKLTGSRSKVKFRDIQHWGLYGRRPTGKTEHERHLVLVPRPTLEEKHCTLARAGSERLYSKTRLGKVNDAAGIAERRMEGARVCEAELVASSSHQTALGHARSTAIETFPHVGPRWLSGQPARLQSKRNGFYTQPCHSRIFANWESCRTMPLVGGFSREFPRREYLRRVDAQCIVDKKVIKRLSKLLREVGTGTIRAFAWNESRETTINRTQDGWSGIRTQVLSSAESEGSPQLHLRSVVRVRNCTVQAFSVSLCNYGNSREISWEFARRRLTSSPTLAEVDCSRVALRKQPSRKKKSPSKHKPRYGPVRRRYNVVVFPVNFITLAEKMSIRVSIPHLRDASVCFITGAEDPDVNVVRTSAYSPSTNSIPGGIAPGSSQVGILPGRCRWSATFLGVIQFPLALAFRRCSVLTSFHHQQLSRPRCLGPLKSLRSLTRPTRSCMSEQLSPPVMTSLSTRRLAFEKKKKSAFRRDCNAVRSPARRTPWYRLFTRGGPVQLAILRSRTSPGGTPCSDHSNGPASNIPSRRVPGMSNEHSAVSEVHVTRPPPAPRTTPPPIRNKIVARTHHVPRPTGRDSRMVFHDYLTYRLQNRSVVSLSIEVDGEAEKGVHKLHLRRQHAYIVDTRDDSGSLIVVKTRRGVSFGTNAVKKGYVPLES</sequence>